<proteinExistence type="predicted"/>
<dbReference type="EMBL" id="CP088156">
    <property type="protein sequence ID" value="UFZ03308.1"/>
    <property type="molecule type" value="Genomic_DNA"/>
</dbReference>
<accession>A0ABY3R7K2</accession>
<evidence type="ECO:0000313" key="2">
    <source>
        <dbReference type="Proteomes" id="UP001431010"/>
    </source>
</evidence>
<protein>
    <submittedName>
        <fullName evidence="1">Uncharacterized protein</fullName>
    </submittedName>
</protein>
<name>A0ABY3R7K2_9BRAD</name>
<sequence length="96" mass="10860">MPDDITPPVMTILRRGLSRPVVAARLPQREIDTTHNHRKRALSTTPPNIEKSVAIDLRINENQLAHYVLSSQYSPRSDQSELLMRRIGVRGTSGDF</sequence>
<reference evidence="1" key="1">
    <citation type="journal article" date="2024" name="Antonie Van Leeuwenhoek">
        <title>Bradyrhizobium ontarionense sp. nov., a novel bacterial symbiont isolated from Aeschynomene indica (Indian jointvetch), harbours photosynthesis, nitrogen fixation and nitrous oxide (N2O) reductase genes.</title>
        <authorList>
            <person name="Bromfield E.S.P."/>
            <person name="Cloutier S."/>
        </authorList>
    </citation>
    <scope>NUCLEOTIDE SEQUENCE</scope>
    <source>
        <strain evidence="1">A19</strain>
    </source>
</reference>
<organism evidence="1 2">
    <name type="scientific">Bradyrhizobium ontarionense</name>
    <dbReference type="NCBI Taxonomy" id="2898149"/>
    <lineage>
        <taxon>Bacteria</taxon>
        <taxon>Pseudomonadati</taxon>
        <taxon>Pseudomonadota</taxon>
        <taxon>Alphaproteobacteria</taxon>
        <taxon>Hyphomicrobiales</taxon>
        <taxon>Nitrobacteraceae</taxon>
        <taxon>Bradyrhizobium</taxon>
    </lineage>
</organism>
<dbReference type="Proteomes" id="UP001431010">
    <property type="component" value="Chromosome"/>
</dbReference>
<dbReference type="RefSeq" id="WP_231319331.1">
    <property type="nucleotide sequence ID" value="NZ_CP088156.1"/>
</dbReference>
<evidence type="ECO:0000313" key="1">
    <source>
        <dbReference type="EMBL" id="UFZ03308.1"/>
    </source>
</evidence>
<keyword evidence="2" id="KW-1185">Reference proteome</keyword>
<gene>
    <name evidence="1" type="ORF">LQG66_29370</name>
</gene>